<evidence type="ECO:0000313" key="5">
    <source>
        <dbReference type="EMBL" id="KAL1504711.1"/>
    </source>
</evidence>
<feature type="compositionally biased region" description="Low complexity" evidence="3">
    <location>
        <begin position="570"/>
        <end position="583"/>
    </location>
</feature>
<gene>
    <name evidence="5" type="ORF">AB1Y20_008490</name>
</gene>
<evidence type="ECO:0000259" key="4">
    <source>
        <dbReference type="PROSITE" id="PS50222"/>
    </source>
</evidence>
<dbReference type="InterPro" id="IPR002048">
    <property type="entry name" value="EF_hand_dom"/>
</dbReference>
<sequence length="679" mass="74523">MTFEEQPWASRRFPVPETPRSADVDTMTPRTKSSVHETRSKHDPALLAVLAAHMKRCMEIIRDAGLRGDGQISRKLLRQTVEKLGLHAKARDVDDLFEYLDPEATGCIDFSDMSQALREARKALWAPRNTPHRPPSPCVLPSRHANGAPINEEDYEQMSHAYQQEGKLGAALKAIDKAASLHRKATGERGFDDKMLQLLAHSADLCNMMAMSLLQEDDFTACLKLLKKAEATCLMTRNKPLLAITLNNIACYYRRRSQPKVAIAYLMRALDIETKCKSPHKPADTHLNLCAVSSQLGHHHQAMRHAKAALHLLKRELGGDAQPGSASGLLTEGQDLRGSPERMAVLAIAYHNLAVQQERMELQAEALRSFAHAADIASRHVGDAHPITSELRSAYEAASEEMIRSAVPPRDGRRRADEQHACSPTSPRDKEAYKRVRQQQNEAVQRHVHNLKSGREHDKAKPFVPHTPREPHPLVTRDSLNSGGAQVKLLLRQYLEENASRVMSSFRRWDAEGRGYVDQAGFQHVVRVLGVKAPPEVVDEVFDSLDHGQRGIIELDDLSGALRAPSLEKASSSFRGGSSSARGTPSSAGADATCRKCIPARPASARPKVRARSGGAILQREMGASTSATPRTPCHSQPAEAQNAPGLAAAEADAPSMEAAGPDEILQEVDRLLAEASLR</sequence>
<dbReference type="Pfam" id="PF13833">
    <property type="entry name" value="EF-hand_8"/>
    <property type="match status" value="1"/>
</dbReference>
<dbReference type="Pfam" id="PF13424">
    <property type="entry name" value="TPR_12"/>
    <property type="match status" value="1"/>
</dbReference>
<dbReference type="EMBL" id="JBGBPQ010000019">
    <property type="protein sequence ID" value="KAL1504711.1"/>
    <property type="molecule type" value="Genomic_DNA"/>
</dbReference>
<protein>
    <recommendedName>
        <fullName evidence="4">EF-hand domain-containing protein</fullName>
    </recommendedName>
</protein>
<dbReference type="SMART" id="SM00028">
    <property type="entry name" value="TPR"/>
    <property type="match status" value="5"/>
</dbReference>
<dbReference type="Proteomes" id="UP001515480">
    <property type="component" value="Unassembled WGS sequence"/>
</dbReference>
<dbReference type="SUPFAM" id="SSF48452">
    <property type="entry name" value="TPR-like"/>
    <property type="match status" value="1"/>
</dbReference>
<feature type="region of interest" description="Disordered" evidence="3">
    <location>
        <begin position="1"/>
        <end position="40"/>
    </location>
</feature>
<dbReference type="PROSITE" id="PS50222">
    <property type="entry name" value="EF_HAND_2"/>
    <property type="match status" value="2"/>
</dbReference>
<dbReference type="Gene3D" id="1.10.238.10">
    <property type="entry name" value="EF-hand"/>
    <property type="match status" value="2"/>
</dbReference>
<feature type="region of interest" description="Disordered" evidence="3">
    <location>
        <begin position="569"/>
        <end position="665"/>
    </location>
</feature>
<proteinExistence type="predicted"/>
<dbReference type="AlphaFoldDB" id="A0AB34IQN3"/>
<dbReference type="PANTHER" id="PTHR45641">
    <property type="entry name" value="TETRATRICOPEPTIDE REPEAT PROTEIN (AFU_ORTHOLOGUE AFUA_6G03870)"/>
    <property type="match status" value="1"/>
</dbReference>
<dbReference type="InterPro" id="IPR011990">
    <property type="entry name" value="TPR-like_helical_dom_sf"/>
</dbReference>
<feature type="domain" description="EF-hand" evidence="4">
    <location>
        <begin position="52"/>
        <end position="87"/>
    </location>
</feature>
<dbReference type="PANTHER" id="PTHR45641:SF19">
    <property type="entry name" value="NEPHROCYSTIN-3"/>
    <property type="match status" value="1"/>
</dbReference>
<feature type="compositionally biased region" description="Basic and acidic residues" evidence="3">
    <location>
        <begin position="410"/>
        <end position="420"/>
    </location>
</feature>
<evidence type="ECO:0000256" key="2">
    <source>
        <dbReference type="ARBA" id="ARBA00022803"/>
    </source>
</evidence>
<keyword evidence="6" id="KW-1185">Reference proteome</keyword>
<dbReference type="Gene3D" id="1.25.40.10">
    <property type="entry name" value="Tetratricopeptide repeat domain"/>
    <property type="match status" value="1"/>
</dbReference>
<accession>A0AB34IQN3</accession>
<dbReference type="SUPFAM" id="SSF47473">
    <property type="entry name" value="EF-hand"/>
    <property type="match status" value="1"/>
</dbReference>
<organism evidence="5 6">
    <name type="scientific">Prymnesium parvum</name>
    <name type="common">Toxic golden alga</name>
    <dbReference type="NCBI Taxonomy" id="97485"/>
    <lineage>
        <taxon>Eukaryota</taxon>
        <taxon>Haptista</taxon>
        <taxon>Haptophyta</taxon>
        <taxon>Prymnesiophyceae</taxon>
        <taxon>Prymnesiales</taxon>
        <taxon>Prymnesiaceae</taxon>
        <taxon>Prymnesium</taxon>
    </lineage>
</organism>
<dbReference type="InterPro" id="IPR011992">
    <property type="entry name" value="EF-hand-dom_pair"/>
</dbReference>
<feature type="compositionally biased region" description="Low complexity" evidence="3">
    <location>
        <begin position="644"/>
        <end position="660"/>
    </location>
</feature>
<dbReference type="InterPro" id="IPR019734">
    <property type="entry name" value="TPR_rpt"/>
</dbReference>
<feature type="compositionally biased region" description="Basic and acidic residues" evidence="3">
    <location>
        <begin position="453"/>
        <end position="472"/>
    </location>
</feature>
<feature type="region of interest" description="Disordered" evidence="3">
    <location>
        <begin position="398"/>
        <end position="480"/>
    </location>
</feature>
<comment type="caution">
    <text evidence="5">The sequence shown here is derived from an EMBL/GenBank/DDBJ whole genome shotgun (WGS) entry which is preliminary data.</text>
</comment>
<reference evidence="5 6" key="1">
    <citation type="journal article" date="2024" name="Science">
        <title>Giant polyketide synthase enzymes in the biosynthesis of giant marine polyether toxins.</title>
        <authorList>
            <person name="Fallon T.R."/>
            <person name="Shende V.V."/>
            <person name="Wierzbicki I.H."/>
            <person name="Pendleton A.L."/>
            <person name="Watervoot N.F."/>
            <person name="Auber R.P."/>
            <person name="Gonzalez D.J."/>
            <person name="Wisecaver J.H."/>
            <person name="Moore B.S."/>
        </authorList>
    </citation>
    <scope>NUCLEOTIDE SEQUENCE [LARGE SCALE GENOMIC DNA]</scope>
    <source>
        <strain evidence="5 6">12B1</strain>
    </source>
</reference>
<evidence type="ECO:0000313" key="6">
    <source>
        <dbReference type="Proteomes" id="UP001515480"/>
    </source>
</evidence>
<keyword evidence="1" id="KW-0677">Repeat</keyword>
<evidence type="ECO:0000256" key="3">
    <source>
        <dbReference type="SAM" id="MobiDB-lite"/>
    </source>
</evidence>
<name>A0AB34IQN3_PRYPA</name>
<keyword evidence="2" id="KW-0802">TPR repeat</keyword>
<evidence type="ECO:0000256" key="1">
    <source>
        <dbReference type="ARBA" id="ARBA00022737"/>
    </source>
</evidence>
<dbReference type="GO" id="GO:0005509">
    <property type="term" value="F:calcium ion binding"/>
    <property type="evidence" value="ECO:0007669"/>
    <property type="project" value="InterPro"/>
</dbReference>
<feature type="domain" description="EF-hand" evidence="4">
    <location>
        <begin position="88"/>
        <end position="123"/>
    </location>
</feature>